<evidence type="ECO:0000313" key="7">
    <source>
        <dbReference type="EMBL" id="RBA44368.1"/>
    </source>
</evidence>
<dbReference type="GO" id="GO:0008270">
    <property type="term" value="F:zinc ion binding"/>
    <property type="evidence" value="ECO:0007669"/>
    <property type="project" value="InterPro"/>
</dbReference>
<keyword evidence="1" id="KW-0645">Protease</keyword>
<evidence type="ECO:0000256" key="5">
    <source>
        <dbReference type="SAM" id="Coils"/>
    </source>
</evidence>
<comment type="caution">
    <text evidence="7">The sequence shown here is derived from an EMBL/GenBank/DDBJ whole genome shotgun (WGS) entry which is preliminary data.</text>
</comment>
<gene>
    <name evidence="7" type="ORF">DC346_13740</name>
</gene>
<dbReference type="Pfam" id="PF00413">
    <property type="entry name" value="Peptidase_M10"/>
    <property type="match status" value="1"/>
</dbReference>
<dbReference type="EMBL" id="QEWH01000086">
    <property type="protein sequence ID" value="RBA44368.1"/>
    <property type="molecule type" value="Genomic_DNA"/>
</dbReference>
<dbReference type="SMART" id="SM00235">
    <property type="entry name" value="ZnMc"/>
    <property type="match status" value="1"/>
</dbReference>
<dbReference type="InterPro" id="IPR001818">
    <property type="entry name" value="Pept_M10_metallopeptidase"/>
</dbReference>
<dbReference type="InterPro" id="IPR024079">
    <property type="entry name" value="MetalloPept_cat_dom_sf"/>
</dbReference>
<name>A0A365PGN4_ACIJU</name>
<evidence type="ECO:0000256" key="1">
    <source>
        <dbReference type="ARBA" id="ARBA00022670"/>
    </source>
</evidence>
<evidence type="ECO:0000256" key="4">
    <source>
        <dbReference type="ARBA" id="ARBA00022833"/>
    </source>
</evidence>
<organism evidence="7 8">
    <name type="scientific">Acinetobacter junii</name>
    <dbReference type="NCBI Taxonomy" id="40215"/>
    <lineage>
        <taxon>Bacteria</taxon>
        <taxon>Pseudomonadati</taxon>
        <taxon>Pseudomonadota</taxon>
        <taxon>Gammaproteobacteria</taxon>
        <taxon>Moraxellales</taxon>
        <taxon>Moraxellaceae</taxon>
        <taxon>Acinetobacter</taxon>
    </lineage>
</organism>
<sequence>MPRLLIVVFILIAVFWLNYQSREHPQLKFNALSDRVLHPFDTRLRYRIGDVDPRFKLSIEQVRQISEQAAMIWNDGTGQQYIVYDPNAQLTIHLIYDERQFESEQQRAHLNQLKMNQQEWINKKQELDQMEQQLAFNKQSLDLKKQELNQQIDNYNHQVLLAKQNATDHDRQYFQQQQYELQQLVQKLRLEIDNFNQNIVELNRKIDSLNSLDQQLDSSVKLYRQRFQPRLFHKGLFNGKQILIYEFQSENDLRLTLAHEFGHALGLAHHNDPQALMYPLMQDQDLNDFRLKPADLELLQSVQ</sequence>
<dbReference type="Gene3D" id="3.40.390.10">
    <property type="entry name" value="Collagenase (Catalytic Domain)"/>
    <property type="match status" value="1"/>
</dbReference>
<dbReference type="STRING" id="40215.BVL33_01265"/>
<dbReference type="RefSeq" id="WP_112986676.1">
    <property type="nucleotide sequence ID" value="NZ_CP131470.1"/>
</dbReference>
<keyword evidence="3" id="KW-0378">Hydrolase</keyword>
<dbReference type="InterPro" id="IPR006026">
    <property type="entry name" value="Peptidase_Metallo"/>
</dbReference>
<dbReference type="GO" id="GO:0004222">
    <property type="term" value="F:metalloendopeptidase activity"/>
    <property type="evidence" value="ECO:0007669"/>
    <property type="project" value="InterPro"/>
</dbReference>
<dbReference type="AlphaFoldDB" id="A0A365PGN4"/>
<evidence type="ECO:0000313" key="8">
    <source>
        <dbReference type="Proteomes" id="UP000253688"/>
    </source>
</evidence>
<proteinExistence type="predicted"/>
<dbReference type="SUPFAM" id="SSF55486">
    <property type="entry name" value="Metalloproteases ('zincins'), catalytic domain"/>
    <property type="match status" value="1"/>
</dbReference>
<dbReference type="GO" id="GO:0006508">
    <property type="term" value="P:proteolysis"/>
    <property type="evidence" value="ECO:0007669"/>
    <property type="project" value="UniProtKB-KW"/>
</dbReference>
<evidence type="ECO:0000259" key="6">
    <source>
        <dbReference type="SMART" id="SM00235"/>
    </source>
</evidence>
<reference evidence="7 8" key="1">
    <citation type="submission" date="2018-04" db="EMBL/GenBank/DDBJ databases">
        <title>Acinetobacter junii Genome sequencing and assembly.</title>
        <authorList>
            <person name="Su J."/>
            <person name="Rensing C."/>
            <person name="Mazhar H.S."/>
        </authorList>
    </citation>
    <scope>NUCLEOTIDE SEQUENCE [LARGE SCALE GENOMIC DNA]</scope>
    <source>
        <strain evidence="7 8">SC22</strain>
    </source>
</reference>
<evidence type="ECO:0000256" key="2">
    <source>
        <dbReference type="ARBA" id="ARBA00022723"/>
    </source>
</evidence>
<dbReference type="PRINTS" id="PR00138">
    <property type="entry name" value="MATRIXIN"/>
</dbReference>
<keyword evidence="5" id="KW-0175">Coiled coil</keyword>
<dbReference type="Proteomes" id="UP000253688">
    <property type="component" value="Unassembled WGS sequence"/>
</dbReference>
<keyword evidence="4" id="KW-0862">Zinc</keyword>
<feature type="coiled-coil region" evidence="5">
    <location>
        <begin position="110"/>
        <end position="212"/>
    </location>
</feature>
<feature type="domain" description="Peptidase metallopeptidase" evidence="6">
    <location>
        <begin position="162"/>
        <end position="301"/>
    </location>
</feature>
<evidence type="ECO:0000256" key="3">
    <source>
        <dbReference type="ARBA" id="ARBA00022801"/>
    </source>
</evidence>
<keyword evidence="2" id="KW-0479">Metal-binding</keyword>
<protein>
    <submittedName>
        <fullName evidence="7">Matrixin</fullName>
    </submittedName>
</protein>
<accession>A0A365PGN4</accession>
<dbReference type="InterPro" id="IPR021190">
    <property type="entry name" value="Pept_M10A"/>
</dbReference>
<dbReference type="GO" id="GO:0031012">
    <property type="term" value="C:extracellular matrix"/>
    <property type="evidence" value="ECO:0007669"/>
    <property type="project" value="InterPro"/>
</dbReference>